<dbReference type="GO" id="GO:0046872">
    <property type="term" value="F:metal ion binding"/>
    <property type="evidence" value="ECO:0007669"/>
    <property type="project" value="UniProtKB-KW"/>
</dbReference>
<organism evidence="14">
    <name type="scientific">Cyprideis torosa</name>
    <dbReference type="NCBI Taxonomy" id="163714"/>
    <lineage>
        <taxon>Eukaryota</taxon>
        <taxon>Metazoa</taxon>
        <taxon>Ecdysozoa</taxon>
        <taxon>Arthropoda</taxon>
        <taxon>Crustacea</taxon>
        <taxon>Oligostraca</taxon>
        <taxon>Ostracoda</taxon>
        <taxon>Podocopa</taxon>
        <taxon>Podocopida</taxon>
        <taxon>Cytherocopina</taxon>
        <taxon>Cytheroidea</taxon>
        <taxon>Cytherideidae</taxon>
        <taxon>Cyprideis</taxon>
    </lineage>
</organism>
<evidence type="ECO:0000256" key="3">
    <source>
        <dbReference type="ARBA" id="ARBA00022475"/>
    </source>
</evidence>
<dbReference type="AlphaFoldDB" id="A0A7R8WNK6"/>
<keyword evidence="7 12" id="KW-0378">Hydrolase</keyword>
<comment type="similarity">
    <text evidence="2">Belongs to the peptidase M48B family.</text>
</comment>
<accession>A0A7R8WNK6</accession>
<evidence type="ECO:0000256" key="4">
    <source>
        <dbReference type="ARBA" id="ARBA00022670"/>
    </source>
</evidence>
<dbReference type="GO" id="GO:0005886">
    <property type="term" value="C:plasma membrane"/>
    <property type="evidence" value="ECO:0007669"/>
    <property type="project" value="UniProtKB-SubCell"/>
</dbReference>
<dbReference type="HAMAP" id="MF_00188">
    <property type="entry name" value="Pept_M48_protease_HtpX"/>
    <property type="match status" value="1"/>
</dbReference>
<keyword evidence="11" id="KW-0472">Membrane</keyword>
<dbReference type="PANTHER" id="PTHR43221:SF1">
    <property type="entry name" value="PROTEASE HTPX"/>
    <property type="match status" value="1"/>
</dbReference>
<evidence type="ECO:0000313" key="14">
    <source>
        <dbReference type="EMBL" id="CAD7235156.1"/>
    </source>
</evidence>
<keyword evidence="9" id="KW-1133">Transmembrane helix</keyword>
<proteinExistence type="inferred from homology"/>
<dbReference type="GO" id="GO:0006508">
    <property type="term" value="P:proteolysis"/>
    <property type="evidence" value="ECO:0007669"/>
    <property type="project" value="UniProtKB-KW"/>
</dbReference>
<keyword evidence="5" id="KW-0812">Transmembrane</keyword>
<evidence type="ECO:0000256" key="11">
    <source>
        <dbReference type="ARBA" id="ARBA00023136"/>
    </source>
</evidence>
<evidence type="ECO:0000256" key="1">
    <source>
        <dbReference type="ARBA" id="ARBA00004651"/>
    </source>
</evidence>
<reference evidence="14" key="1">
    <citation type="submission" date="2020-11" db="EMBL/GenBank/DDBJ databases">
        <authorList>
            <person name="Tran Van P."/>
        </authorList>
    </citation>
    <scope>NUCLEOTIDE SEQUENCE</scope>
</reference>
<comment type="cofactor">
    <cofactor evidence="12">
        <name>Zn(2+)</name>
        <dbReference type="ChEBI" id="CHEBI:29105"/>
    </cofactor>
    <text evidence="12">Binds 1 zinc ion per subunit.</text>
</comment>
<sequence length="261" mass="28351">MVAGQILGGQAGMIIALVLALCMNFASYWFSDKVALKMSRARPISEEEAPNLHRILAQLSSRANIPKPSLYYISDDTPNAFATGRNPEHAAVAVTRGLVKLLSQEELEGVIAHELGHIKNRDILISSIAATMAGAISSLASMAQWAMIFGGHSNDEENGGFLGSLAMMILAPLAAALIQMAISRSREFQADATGAAICRNPKSLARALRQLEGWNRQRPMKVNPATAQMYIVNPLLPNQISRLFSTHPPIEERVKRLEALK</sequence>
<evidence type="ECO:0000256" key="9">
    <source>
        <dbReference type="ARBA" id="ARBA00022989"/>
    </source>
</evidence>
<keyword evidence="4 12" id="KW-0645">Protease</keyword>
<dbReference type="OrthoDB" id="10060902at2759"/>
<dbReference type="InterPro" id="IPR001915">
    <property type="entry name" value="Peptidase_M48"/>
</dbReference>
<evidence type="ECO:0000256" key="10">
    <source>
        <dbReference type="ARBA" id="ARBA00023049"/>
    </source>
</evidence>
<comment type="subcellular location">
    <subcellularLocation>
        <location evidence="1">Cell membrane</location>
        <topology evidence="1">Multi-pass membrane protein</topology>
    </subcellularLocation>
</comment>
<dbReference type="EMBL" id="OB671476">
    <property type="protein sequence ID" value="CAD7235156.1"/>
    <property type="molecule type" value="Genomic_DNA"/>
</dbReference>
<keyword evidence="8 12" id="KW-0862">Zinc</keyword>
<evidence type="ECO:0000256" key="6">
    <source>
        <dbReference type="ARBA" id="ARBA00022723"/>
    </source>
</evidence>
<feature type="domain" description="Peptidase M48" evidence="13">
    <location>
        <begin position="48"/>
        <end position="260"/>
    </location>
</feature>
<gene>
    <name evidence="14" type="ORF">CTOB1V02_LOCUS12972</name>
</gene>
<evidence type="ECO:0000256" key="8">
    <source>
        <dbReference type="ARBA" id="ARBA00022833"/>
    </source>
</evidence>
<dbReference type="InterPro" id="IPR022919">
    <property type="entry name" value="Pept_M48_protease_HtpX"/>
</dbReference>
<dbReference type="Pfam" id="PF01435">
    <property type="entry name" value="Peptidase_M48"/>
    <property type="match status" value="1"/>
</dbReference>
<comment type="similarity">
    <text evidence="12">Belongs to the peptidase M48 family.</text>
</comment>
<protein>
    <recommendedName>
        <fullName evidence="13">Peptidase M48 domain-containing protein</fullName>
    </recommendedName>
</protein>
<keyword evidence="3" id="KW-1003">Cell membrane</keyword>
<dbReference type="CDD" id="cd07336">
    <property type="entry name" value="M48B_HtpX_like"/>
    <property type="match status" value="1"/>
</dbReference>
<evidence type="ECO:0000256" key="12">
    <source>
        <dbReference type="RuleBase" id="RU003983"/>
    </source>
</evidence>
<evidence type="ECO:0000256" key="5">
    <source>
        <dbReference type="ARBA" id="ARBA00022692"/>
    </source>
</evidence>
<dbReference type="GO" id="GO:0004222">
    <property type="term" value="F:metalloendopeptidase activity"/>
    <property type="evidence" value="ECO:0007669"/>
    <property type="project" value="InterPro"/>
</dbReference>
<dbReference type="InterPro" id="IPR050083">
    <property type="entry name" value="HtpX_protease"/>
</dbReference>
<keyword evidence="6" id="KW-0479">Metal-binding</keyword>
<keyword evidence="10 12" id="KW-0482">Metalloprotease</keyword>
<name>A0A7R8WNK6_9CRUS</name>
<evidence type="ECO:0000256" key="2">
    <source>
        <dbReference type="ARBA" id="ARBA00009779"/>
    </source>
</evidence>
<dbReference type="PANTHER" id="PTHR43221">
    <property type="entry name" value="PROTEASE HTPX"/>
    <property type="match status" value="1"/>
</dbReference>
<evidence type="ECO:0000259" key="13">
    <source>
        <dbReference type="Pfam" id="PF01435"/>
    </source>
</evidence>
<dbReference type="Gene3D" id="3.30.2010.10">
    <property type="entry name" value="Metalloproteases ('zincins'), catalytic domain"/>
    <property type="match status" value="1"/>
</dbReference>
<evidence type="ECO:0000256" key="7">
    <source>
        <dbReference type="ARBA" id="ARBA00022801"/>
    </source>
</evidence>